<evidence type="ECO:0000313" key="5">
    <source>
        <dbReference type="EMBL" id="HGW60205.1"/>
    </source>
</evidence>
<evidence type="ECO:0000256" key="3">
    <source>
        <dbReference type="ARBA" id="ARBA00022801"/>
    </source>
</evidence>
<feature type="binding site" evidence="4">
    <location>
        <position position="6"/>
    </location>
    <ligand>
        <name>a divalent metal cation</name>
        <dbReference type="ChEBI" id="CHEBI:60240"/>
        <label>1</label>
    </ligand>
</feature>
<dbReference type="Gene3D" id="3.20.20.140">
    <property type="entry name" value="Metal-dependent hydrolases"/>
    <property type="match status" value="1"/>
</dbReference>
<comment type="similarity">
    <text evidence="1">Belongs to the metallo-dependent hydrolases superfamily. TatD-type hydrolase family.</text>
</comment>
<feature type="binding site" evidence="4">
    <location>
        <position position="124"/>
    </location>
    <ligand>
        <name>a divalent metal cation</name>
        <dbReference type="ChEBI" id="CHEBI:60240"/>
        <label>2</label>
    </ligand>
</feature>
<feature type="binding site" evidence="4">
    <location>
        <position position="197"/>
    </location>
    <ligand>
        <name>a divalent metal cation</name>
        <dbReference type="ChEBI" id="CHEBI:60240"/>
        <label>1</label>
    </ligand>
</feature>
<feature type="binding site" evidence="4">
    <location>
        <position position="8"/>
    </location>
    <ligand>
        <name>a divalent metal cation</name>
        <dbReference type="ChEBI" id="CHEBI:60240"/>
        <label>1</label>
    </ligand>
</feature>
<dbReference type="AlphaFoldDB" id="A0A7C4U2E5"/>
<evidence type="ECO:0000256" key="4">
    <source>
        <dbReference type="PIRSR" id="PIRSR005902-1"/>
    </source>
</evidence>
<reference evidence="5" key="1">
    <citation type="journal article" date="2020" name="mSystems">
        <title>Genome- and Community-Level Interaction Insights into Carbon Utilization and Element Cycling Functions of Hydrothermarchaeota in Hydrothermal Sediment.</title>
        <authorList>
            <person name="Zhou Z."/>
            <person name="Liu Y."/>
            <person name="Xu W."/>
            <person name="Pan J."/>
            <person name="Luo Z.H."/>
            <person name="Li M."/>
        </authorList>
    </citation>
    <scope>NUCLEOTIDE SEQUENCE [LARGE SCALE GENOMIC DNA]</scope>
    <source>
        <strain evidence="5">SpSt-794</strain>
    </source>
</reference>
<dbReference type="GO" id="GO:0004536">
    <property type="term" value="F:DNA nuclease activity"/>
    <property type="evidence" value="ECO:0007669"/>
    <property type="project" value="InterPro"/>
</dbReference>
<sequence>MLIDSHAHIFSQYYSDKEIKEIFNKDILINLIAFDIDSAKESIELSKKYSNAFATIGIHPYDAKDNCNRYLAILESLSKEKKAIAIGEIGLDYYRDITPKNIQFEFFENQILLAKKVNLPFVVHSRMAFFDTVSIIDNVKYFRGIFHSFDYGKEEVKKVLDMGFFVSFSPMLTFKNKNNLREALRYVPLDRLLLETDAPYLTPEPLRGRKNSPEFVRYVYDLAASLLEIEKEALTTKVCENFFNIFERAKETLRKEVACSKS</sequence>
<dbReference type="PANTHER" id="PTHR46124:SF2">
    <property type="entry name" value="D-AMINOACYL-TRNA DEACYLASE"/>
    <property type="match status" value="1"/>
</dbReference>
<gene>
    <name evidence="5" type="ORF">ENV82_02020</name>
</gene>
<feature type="binding site" evidence="4">
    <location>
        <position position="88"/>
    </location>
    <ligand>
        <name>a divalent metal cation</name>
        <dbReference type="ChEBI" id="CHEBI:60240"/>
        <label>1</label>
    </ligand>
</feature>
<dbReference type="InterPro" id="IPR015991">
    <property type="entry name" value="TatD/YcfH-like"/>
</dbReference>
<evidence type="ECO:0000256" key="1">
    <source>
        <dbReference type="ARBA" id="ARBA00009275"/>
    </source>
</evidence>
<keyword evidence="3" id="KW-0378">Hydrolase</keyword>
<keyword evidence="2 4" id="KW-0479">Metal-binding</keyword>
<dbReference type="InterPro" id="IPR032466">
    <property type="entry name" value="Metal_Hydrolase"/>
</dbReference>
<dbReference type="SUPFAM" id="SSF51556">
    <property type="entry name" value="Metallo-dependent hydrolases"/>
    <property type="match status" value="1"/>
</dbReference>
<evidence type="ECO:0000256" key="2">
    <source>
        <dbReference type="ARBA" id="ARBA00022723"/>
    </source>
</evidence>
<dbReference type="PANTHER" id="PTHR46124">
    <property type="entry name" value="D-AMINOACYL-TRNA DEACYLASE"/>
    <property type="match status" value="1"/>
</dbReference>
<feature type="binding site" evidence="4">
    <location>
        <position position="147"/>
    </location>
    <ligand>
        <name>a divalent metal cation</name>
        <dbReference type="ChEBI" id="CHEBI:60240"/>
        <label>2</label>
    </ligand>
</feature>
<dbReference type="PROSITE" id="PS01091">
    <property type="entry name" value="TATD_3"/>
    <property type="match status" value="1"/>
</dbReference>
<dbReference type="GO" id="GO:0046872">
    <property type="term" value="F:metal ion binding"/>
    <property type="evidence" value="ECO:0007669"/>
    <property type="project" value="UniProtKB-KW"/>
</dbReference>
<proteinExistence type="inferred from homology"/>
<name>A0A7C4U2E5_9BACT</name>
<dbReference type="Pfam" id="PF01026">
    <property type="entry name" value="TatD_DNase"/>
    <property type="match status" value="1"/>
</dbReference>
<dbReference type="NCBIfam" id="TIGR00010">
    <property type="entry name" value="YchF/TatD family DNA exonuclease"/>
    <property type="match status" value="1"/>
</dbReference>
<dbReference type="InterPro" id="IPR018228">
    <property type="entry name" value="DNase_TatD-rel_CS"/>
</dbReference>
<dbReference type="CDD" id="cd01310">
    <property type="entry name" value="TatD_DNAse"/>
    <property type="match status" value="1"/>
</dbReference>
<comment type="caution">
    <text evidence="5">The sequence shown here is derived from an EMBL/GenBank/DDBJ whole genome shotgun (WGS) entry which is preliminary data.</text>
</comment>
<protein>
    <submittedName>
        <fullName evidence="5">TatD family deoxyribonuclease</fullName>
    </submittedName>
</protein>
<organism evidence="5">
    <name type="scientific">Caldisericum exile</name>
    <dbReference type="NCBI Taxonomy" id="693075"/>
    <lineage>
        <taxon>Bacteria</taxon>
        <taxon>Pseudomonadati</taxon>
        <taxon>Caldisericota/Cryosericota group</taxon>
        <taxon>Caldisericota</taxon>
        <taxon>Caldisericia</taxon>
        <taxon>Caldisericales</taxon>
        <taxon>Caldisericaceae</taxon>
        <taxon>Caldisericum</taxon>
    </lineage>
</organism>
<dbReference type="InterPro" id="IPR001130">
    <property type="entry name" value="TatD-like"/>
</dbReference>
<dbReference type="EMBL" id="DTHV01000064">
    <property type="protein sequence ID" value="HGW60205.1"/>
    <property type="molecule type" value="Genomic_DNA"/>
</dbReference>
<dbReference type="GO" id="GO:0005829">
    <property type="term" value="C:cytosol"/>
    <property type="evidence" value="ECO:0007669"/>
    <property type="project" value="TreeGrafter"/>
</dbReference>
<dbReference type="GO" id="GO:0016788">
    <property type="term" value="F:hydrolase activity, acting on ester bonds"/>
    <property type="evidence" value="ECO:0007669"/>
    <property type="project" value="InterPro"/>
</dbReference>
<dbReference type="PIRSF" id="PIRSF005902">
    <property type="entry name" value="DNase_TatD"/>
    <property type="match status" value="1"/>
</dbReference>
<accession>A0A7C4U2E5</accession>
<dbReference type="FunFam" id="3.20.20.140:FF:000005">
    <property type="entry name" value="TatD family hydrolase"/>
    <property type="match status" value="1"/>
</dbReference>